<gene>
    <name evidence="15" type="ORF">CHC_T00008803001</name>
</gene>
<evidence type="ECO:0000256" key="1">
    <source>
        <dbReference type="ARBA" id="ARBA00000707"/>
    </source>
</evidence>
<proteinExistence type="inferred from homology"/>
<dbReference type="InterPro" id="IPR017390">
    <property type="entry name" value="Ubiquitinyl_hydrolase_UCH37"/>
</dbReference>
<evidence type="ECO:0000256" key="5">
    <source>
        <dbReference type="ARBA" id="ARBA00022786"/>
    </source>
</evidence>
<evidence type="ECO:0000256" key="6">
    <source>
        <dbReference type="ARBA" id="ARBA00022801"/>
    </source>
</evidence>
<feature type="active site" description="Proton donor" evidence="10 12">
    <location>
        <position position="162"/>
    </location>
</feature>
<evidence type="ECO:0000256" key="10">
    <source>
        <dbReference type="PIRSR" id="PIRSR038120-1"/>
    </source>
</evidence>
<dbReference type="GO" id="GO:0004843">
    <property type="term" value="F:cysteine-type deubiquitinase activity"/>
    <property type="evidence" value="ECO:0007669"/>
    <property type="project" value="UniProtKB-UniRule"/>
</dbReference>
<evidence type="ECO:0000313" key="16">
    <source>
        <dbReference type="Proteomes" id="UP000012073"/>
    </source>
</evidence>
<evidence type="ECO:0000256" key="12">
    <source>
        <dbReference type="PROSITE-ProRule" id="PRU01393"/>
    </source>
</evidence>
<keyword evidence="7 9" id="KW-0788">Thiol protease</keyword>
<dbReference type="GeneID" id="17322665"/>
<keyword evidence="6 9" id="KW-0378">Hydrolase</keyword>
<feature type="site" description="Important for enzyme activity" evidence="11 12">
    <location>
        <position position="177"/>
    </location>
</feature>
<dbReference type="GO" id="GO:0006511">
    <property type="term" value="P:ubiquitin-dependent protein catabolic process"/>
    <property type="evidence" value="ECO:0007669"/>
    <property type="project" value="UniProtKB-UniRule"/>
</dbReference>
<comment type="catalytic activity">
    <reaction evidence="1 9 12 13">
        <text>Thiol-dependent hydrolysis of ester, thioester, amide, peptide and isopeptide bonds formed by the C-terminal Gly of ubiquitin (a 76-residue protein attached to proteins as an intracellular targeting signal).</text>
        <dbReference type="EC" id="3.4.19.12"/>
    </reaction>
</comment>
<feature type="domain" description="UCH catalytic" evidence="14">
    <location>
        <begin position="5"/>
        <end position="228"/>
    </location>
</feature>
<dbReference type="PRINTS" id="PR00707">
    <property type="entry name" value="UBCTHYDRLASE"/>
</dbReference>
<evidence type="ECO:0000256" key="13">
    <source>
        <dbReference type="RuleBase" id="RU361215"/>
    </source>
</evidence>
<evidence type="ECO:0000256" key="9">
    <source>
        <dbReference type="PIRNR" id="PIRNR038120"/>
    </source>
</evidence>
<dbReference type="GO" id="GO:0016579">
    <property type="term" value="P:protein deubiquitination"/>
    <property type="evidence" value="ECO:0007669"/>
    <property type="project" value="InterPro"/>
</dbReference>
<dbReference type="PIRSF" id="PIRSF038120">
    <property type="entry name" value="Ubiquitinyl_hydrolase_UCH37"/>
    <property type="match status" value="1"/>
</dbReference>
<protein>
    <recommendedName>
        <fullName evidence="9 13">Ubiquitin carboxyl-terminal hydrolase</fullName>
        <ecNumber evidence="9 13">3.4.19.12</ecNumber>
    </recommendedName>
</protein>
<comment type="subcellular location">
    <subcellularLocation>
        <location evidence="2">Nucleus</location>
    </subcellularLocation>
</comment>
<organism evidence="15 16">
    <name type="scientific">Chondrus crispus</name>
    <name type="common">Carrageen Irish moss</name>
    <name type="synonym">Polymorpha crispa</name>
    <dbReference type="NCBI Taxonomy" id="2769"/>
    <lineage>
        <taxon>Eukaryota</taxon>
        <taxon>Rhodophyta</taxon>
        <taxon>Florideophyceae</taxon>
        <taxon>Rhodymeniophycidae</taxon>
        <taxon>Gigartinales</taxon>
        <taxon>Gigartinaceae</taxon>
        <taxon>Chondrus</taxon>
    </lineage>
</organism>
<dbReference type="KEGG" id="ccp:CHC_T00008803001"/>
<dbReference type="Pfam" id="PF01088">
    <property type="entry name" value="Peptidase_C12"/>
    <property type="match status" value="1"/>
</dbReference>
<dbReference type="Gramene" id="CDF35146">
    <property type="protein sequence ID" value="CDF35146"/>
    <property type="gene ID" value="CHC_T00008803001"/>
</dbReference>
<dbReference type="OrthoDB" id="1924260at2759"/>
<dbReference type="GO" id="GO:0005634">
    <property type="term" value="C:nucleus"/>
    <property type="evidence" value="ECO:0007669"/>
    <property type="project" value="UniProtKB-SubCell"/>
</dbReference>
<dbReference type="OMA" id="XAKEKQN"/>
<evidence type="ECO:0000256" key="3">
    <source>
        <dbReference type="ARBA" id="ARBA00009326"/>
    </source>
</evidence>
<comment type="similarity">
    <text evidence="3 9 12 13">Belongs to the peptidase C12 family.</text>
</comment>
<dbReference type="EC" id="3.4.19.12" evidence="9 13"/>
<dbReference type="InterPro" id="IPR041507">
    <property type="entry name" value="UCH_C"/>
</dbReference>
<accession>R7QCJ4</accession>
<sequence>MGDSGWCTIESDPGVFTELLSSIGAKRVQVEELYSLDKTLIPQHGTVYGLVFLFKYQKRPPAAERPGTLIYPPPDTLFFANQTIQNACATQAILSIIMNAPAVDVGEELQRFREFSAGMDPVTKGMVVGNSEVIRTAHNSFAPQEQLVVDRDPNAEKEDPFHFVAYVPHNGKVYELDGLQKGPFELGEVPKEADWLDVATPVISKRMEEYQQAGDGTEIRFNLMMVVEDPREKLTRKIEELRKDGGDTGRKMDLEEKLAREEDKHKQWHKENVRRRFNFTPFIISFLKALATSGHAGAVIKQVTEQKKTAYQERLEKEKEANTSQPN</sequence>
<dbReference type="EMBL" id="HG001718">
    <property type="protein sequence ID" value="CDF35146.1"/>
    <property type="molecule type" value="Genomic_DNA"/>
</dbReference>
<dbReference type="InterPro" id="IPR036959">
    <property type="entry name" value="Peptidase_C12_UCH_sf"/>
</dbReference>
<dbReference type="PANTHER" id="PTHR10589">
    <property type="entry name" value="UBIQUITIN CARBOXYL-TERMINAL HYDROLASE"/>
    <property type="match status" value="1"/>
</dbReference>
<dbReference type="PROSITE" id="PS52048">
    <property type="entry name" value="UCH_DOMAIN"/>
    <property type="match status" value="1"/>
</dbReference>
<dbReference type="FunFam" id="3.40.532.10:FF:000003">
    <property type="entry name" value="Ubiquitin carboxyl-terminal hydrolase"/>
    <property type="match status" value="1"/>
</dbReference>
<feature type="site" description="Transition state stabilizer" evidence="12">
    <location>
        <position position="82"/>
    </location>
</feature>
<evidence type="ECO:0000259" key="14">
    <source>
        <dbReference type="PROSITE" id="PS52048"/>
    </source>
</evidence>
<dbReference type="STRING" id="2769.R7QCJ4"/>
<dbReference type="Pfam" id="PF18031">
    <property type="entry name" value="UCH_C"/>
    <property type="match status" value="1"/>
</dbReference>
<dbReference type="GO" id="GO:0005737">
    <property type="term" value="C:cytoplasm"/>
    <property type="evidence" value="ECO:0007669"/>
    <property type="project" value="TreeGrafter"/>
</dbReference>
<keyword evidence="8" id="KW-0539">Nucleus</keyword>
<dbReference type="SUPFAM" id="SSF54001">
    <property type="entry name" value="Cysteine proteinases"/>
    <property type="match status" value="1"/>
</dbReference>
<dbReference type="InterPro" id="IPR038765">
    <property type="entry name" value="Papain-like_cys_pep_sf"/>
</dbReference>
<dbReference type="CDD" id="cd09617">
    <property type="entry name" value="Peptidase_C12_UCH37_BAP1"/>
    <property type="match status" value="1"/>
</dbReference>
<evidence type="ECO:0000313" key="15">
    <source>
        <dbReference type="EMBL" id="CDF35146.1"/>
    </source>
</evidence>
<dbReference type="InterPro" id="IPR001578">
    <property type="entry name" value="Peptidase_C12_UCH"/>
</dbReference>
<feature type="active site" description="Nucleophile" evidence="10 12">
    <location>
        <position position="88"/>
    </location>
</feature>
<reference evidence="16" key="1">
    <citation type="journal article" date="2013" name="Proc. Natl. Acad. Sci. U.S.A.">
        <title>Genome structure and metabolic features in the red seaweed Chondrus crispus shed light on evolution of the Archaeplastida.</title>
        <authorList>
            <person name="Collen J."/>
            <person name="Porcel B."/>
            <person name="Carre W."/>
            <person name="Ball S.G."/>
            <person name="Chaparro C."/>
            <person name="Tonon T."/>
            <person name="Barbeyron T."/>
            <person name="Michel G."/>
            <person name="Noel B."/>
            <person name="Valentin K."/>
            <person name="Elias M."/>
            <person name="Artiguenave F."/>
            <person name="Arun A."/>
            <person name="Aury J.M."/>
            <person name="Barbosa-Neto J.F."/>
            <person name="Bothwell J.H."/>
            <person name="Bouget F.Y."/>
            <person name="Brillet L."/>
            <person name="Cabello-Hurtado F."/>
            <person name="Capella-Gutierrez S."/>
            <person name="Charrier B."/>
            <person name="Cladiere L."/>
            <person name="Cock J.M."/>
            <person name="Coelho S.M."/>
            <person name="Colleoni C."/>
            <person name="Czjzek M."/>
            <person name="Da Silva C."/>
            <person name="Delage L."/>
            <person name="Denoeud F."/>
            <person name="Deschamps P."/>
            <person name="Dittami S.M."/>
            <person name="Gabaldon T."/>
            <person name="Gachon C.M."/>
            <person name="Groisillier A."/>
            <person name="Herve C."/>
            <person name="Jabbari K."/>
            <person name="Katinka M."/>
            <person name="Kloareg B."/>
            <person name="Kowalczyk N."/>
            <person name="Labadie K."/>
            <person name="Leblanc C."/>
            <person name="Lopez P.J."/>
            <person name="McLachlan D.H."/>
            <person name="Meslet-Cladiere L."/>
            <person name="Moustafa A."/>
            <person name="Nehr Z."/>
            <person name="Nyvall Collen P."/>
            <person name="Panaud O."/>
            <person name="Partensky F."/>
            <person name="Poulain J."/>
            <person name="Rensing S.A."/>
            <person name="Rousvoal S."/>
            <person name="Samson G."/>
            <person name="Symeonidi A."/>
            <person name="Weissenbach J."/>
            <person name="Zambounis A."/>
            <person name="Wincker P."/>
            <person name="Boyen C."/>
        </authorList>
    </citation>
    <scope>NUCLEOTIDE SEQUENCE [LARGE SCALE GENOMIC DNA]</scope>
    <source>
        <strain evidence="16">cv. Stackhouse</strain>
    </source>
</reference>
<dbReference type="RefSeq" id="XP_005714965.1">
    <property type="nucleotide sequence ID" value="XM_005714908.1"/>
</dbReference>
<dbReference type="AlphaFoldDB" id="R7QCJ4"/>
<evidence type="ECO:0000256" key="11">
    <source>
        <dbReference type="PIRSR" id="PIRSR038120-2"/>
    </source>
</evidence>
<evidence type="ECO:0000256" key="2">
    <source>
        <dbReference type="ARBA" id="ARBA00004123"/>
    </source>
</evidence>
<evidence type="ECO:0000256" key="7">
    <source>
        <dbReference type="ARBA" id="ARBA00022807"/>
    </source>
</evidence>
<name>R7QCJ4_CHOCR</name>
<evidence type="ECO:0000256" key="8">
    <source>
        <dbReference type="ARBA" id="ARBA00023242"/>
    </source>
</evidence>
<keyword evidence="5 9" id="KW-0833">Ubl conjugation pathway</keyword>
<dbReference type="Gene3D" id="3.40.532.10">
    <property type="entry name" value="Peptidase C12, ubiquitin carboxyl-terminal hydrolase"/>
    <property type="match status" value="1"/>
</dbReference>
<keyword evidence="16" id="KW-1185">Reference proteome</keyword>
<evidence type="ECO:0000256" key="4">
    <source>
        <dbReference type="ARBA" id="ARBA00022670"/>
    </source>
</evidence>
<keyword evidence="4 9" id="KW-0645">Protease</keyword>
<dbReference type="PANTHER" id="PTHR10589:SF16">
    <property type="entry name" value="UBIQUITIN CARBOXYL-TERMINAL HYDROLASE ISOZYME L5"/>
    <property type="match status" value="1"/>
</dbReference>
<dbReference type="Proteomes" id="UP000012073">
    <property type="component" value="Unassembled WGS sequence"/>
</dbReference>